<accession>A0A1H3NLC2</accession>
<evidence type="ECO:0000313" key="3">
    <source>
        <dbReference type="EMBL" id="SDY89692.1"/>
    </source>
</evidence>
<sequence length="243" mass="25768">MSDGSSPSSEMDTDRFAVLVPPRPRRWTTAIITAVLALAVAVVAGIVYVAISSAKRLQDAAPPPVATQEPLLGPSSSRSPSRPPSSTTTTTTTSSPSPELKPVTGPAGLVVSLPPSWPVHAGAVASNREATDPDEATRLIRFGGNPSSSSGSLFDITARNETRNTAISTDYQRVRLDKIDFGSASEAVDWEFTFTKSGKPTHARGVYWRIGNTDYVVYTSSSEASWAESAEIFDSVLASARPR</sequence>
<proteinExistence type="predicted"/>
<reference evidence="3 4" key="1">
    <citation type="submission" date="2016-10" db="EMBL/GenBank/DDBJ databases">
        <authorList>
            <person name="de Groot N.N."/>
        </authorList>
    </citation>
    <scope>NUCLEOTIDE SEQUENCE [LARGE SCALE GENOMIC DNA]</scope>
    <source>
        <strain evidence="3 4">CPCC 202699</strain>
    </source>
</reference>
<keyword evidence="2" id="KW-0472">Membrane</keyword>
<dbReference type="RefSeq" id="WP_176968887.1">
    <property type="nucleotide sequence ID" value="NZ_FNON01000007.1"/>
</dbReference>
<dbReference type="Proteomes" id="UP000199515">
    <property type="component" value="Unassembled WGS sequence"/>
</dbReference>
<feature type="region of interest" description="Disordered" evidence="1">
    <location>
        <begin position="58"/>
        <end position="107"/>
    </location>
</feature>
<protein>
    <submittedName>
        <fullName evidence="3">Uncharacterized protein</fullName>
    </submittedName>
</protein>
<gene>
    <name evidence="3" type="ORF">SAMN05421504_107358</name>
</gene>
<evidence type="ECO:0000313" key="4">
    <source>
        <dbReference type="Proteomes" id="UP000199515"/>
    </source>
</evidence>
<dbReference type="EMBL" id="FNON01000007">
    <property type="protein sequence ID" value="SDY89692.1"/>
    <property type="molecule type" value="Genomic_DNA"/>
</dbReference>
<dbReference type="STRING" id="589385.SAMN05421504_107358"/>
<organism evidence="3 4">
    <name type="scientific">Amycolatopsis xylanica</name>
    <dbReference type="NCBI Taxonomy" id="589385"/>
    <lineage>
        <taxon>Bacteria</taxon>
        <taxon>Bacillati</taxon>
        <taxon>Actinomycetota</taxon>
        <taxon>Actinomycetes</taxon>
        <taxon>Pseudonocardiales</taxon>
        <taxon>Pseudonocardiaceae</taxon>
        <taxon>Amycolatopsis</taxon>
    </lineage>
</organism>
<name>A0A1H3NLC2_9PSEU</name>
<feature type="compositionally biased region" description="Low complexity" evidence="1">
    <location>
        <begin position="74"/>
        <end position="98"/>
    </location>
</feature>
<keyword evidence="4" id="KW-1185">Reference proteome</keyword>
<dbReference type="AlphaFoldDB" id="A0A1H3NLC2"/>
<keyword evidence="2" id="KW-1133">Transmembrane helix</keyword>
<evidence type="ECO:0000256" key="2">
    <source>
        <dbReference type="SAM" id="Phobius"/>
    </source>
</evidence>
<evidence type="ECO:0000256" key="1">
    <source>
        <dbReference type="SAM" id="MobiDB-lite"/>
    </source>
</evidence>
<keyword evidence="2" id="KW-0812">Transmembrane</keyword>
<feature type="transmembrane region" description="Helical" evidence="2">
    <location>
        <begin position="27"/>
        <end position="51"/>
    </location>
</feature>